<accession>A0A8D9CC83</accession>
<dbReference type="InterPro" id="IPR046483">
    <property type="entry name" value="DUF6576"/>
</dbReference>
<organism evidence="2">
    <name type="scientific">uncultured marine phage</name>
    <dbReference type="NCBI Taxonomy" id="707152"/>
    <lineage>
        <taxon>Viruses</taxon>
        <taxon>environmental samples</taxon>
    </lineage>
</organism>
<evidence type="ECO:0000313" key="2">
    <source>
        <dbReference type="EMBL" id="CAG7580659.1"/>
    </source>
</evidence>
<feature type="domain" description="DUF6576" evidence="1">
    <location>
        <begin position="20"/>
        <end position="45"/>
    </location>
</feature>
<dbReference type="EMBL" id="OU342829">
    <property type="protein sequence ID" value="CAG7580659.1"/>
    <property type="molecule type" value="Genomic_DNA"/>
</dbReference>
<gene>
    <name evidence="2" type="ORF">SLAVMIC_00512</name>
</gene>
<dbReference type="Pfam" id="PF20216">
    <property type="entry name" value="DUF6576"/>
    <property type="match status" value="1"/>
</dbReference>
<reference evidence="2" key="1">
    <citation type="submission" date="2021-06" db="EMBL/GenBank/DDBJ databases">
        <authorList>
            <person name="Gannon L."/>
            <person name="Redgwell R T."/>
            <person name="Michniewski S."/>
            <person name="Harrison D C."/>
            <person name="Millard A."/>
        </authorList>
    </citation>
    <scope>NUCLEOTIDE SEQUENCE</scope>
</reference>
<name>A0A8D9CC83_9VIRU</name>
<protein>
    <recommendedName>
        <fullName evidence="1">DUF6576 domain-containing protein</fullName>
    </recommendedName>
</protein>
<evidence type="ECO:0000259" key="1">
    <source>
        <dbReference type="Pfam" id="PF20216"/>
    </source>
</evidence>
<sequence>MKKIKSYKLFLESRIDNYTDELLDKISKHGVKSLSDEERKFLDSHKSGTQEETLDKIQNEFSDEFGGIKVTFKYTGSKKIDNNYYQHNGIMVINGVELEGDMAEYHGGFMTDFEDEEYNDWSLMSGQEYEYEQFLELIFGELDANPRLV</sequence>
<proteinExistence type="predicted"/>